<dbReference type="OrthoDB" id="6402666at2"/>
<organism evidence="8 9">
    <name type="scientific">Pseudomonas asturiensis</name>
    <dbReference type="NCBI Taxonomy" id="1190415"/>
    <lineage>
        <taxon>Bacteria</taxon>
        <taxon>Pseudomonadati</taxon>
        <taxon>Pseudomonadota</taxon>
        <taxon>Gammaproteobacteria</taxon>
        <taxon>Pseudomonadales</taxon>
        <taxon>Pseudomonadaceae</taxon>
        <taxon>Pseudomonas</taxon>
    </lineage>
</organism>
<name>A0A1M7PY44_9PSED</name>
<dbReference type="RefSeq" id="WP_073170365.1">
    <property type="nucleotide sequence ID" value="NZ_FRDA01000015.1"/>
</dbReference>
<dbReference type="STRING" id="1190415.SAMN05216593_11530"/>
<dbReference type="SUPFAM" id="SSF51695">
    <property type="entry name" value="PLC-like phosphodiesterases"/>
    <property type="match status" value="1"/>
</dbReference>
<sequence>MNTVFAMSALTGASLLSIAATDTLASSFSDRDKPFDQYHWVTTHNAYEKINQNLKEMPQQLSDGVRGFMLDLHTDDTQHGLNRIKVCHGSLACYGPWGKQLKNEFIPFLKENPNEVITMFLESHVTRDDLRQVFEALPELAEYSFHPASFNGDQWPTLAQMASSNNRLILLTDRWELEGSYVVGEKAVRVLYDQNWLVQNRWDTLGAVATNLLVFHDFSCPTRWREVPLSTRAVARETGKRWNRLFLMNQFHSATSTAMDSAAYDNNLTYLMRRTKRCGVTPNFIGINNYRNGDTLSYTRALSQGGIYLWEGPRADKTQDTVCVIPAETKTLSLPAEGCENDEAQSLSLSGIAKDTRITVFDSPRASLADDYAVIEVKRDIGIREDVIVHEFERTLETDDYRVDYFKYNGLNGKVSRVEIAVP</sequence>
<dbReference type="InterPro" id="IPR051057">
    <property type="entry name" value="PI-PLC_domain"/>
</dbReference>
<dbReference type="Gene3D" id="3.20.20.190">
    <property type="entry name" value="Phosphatidylinositol (PI) phosphodiesterase"/>
    <property type="match status" value="1"/>
</dbReference>
<dbReference type="SMART" id="SM00148">
    <property type="entry name" value="PLCXc"/>
    <property type="match status" value="1"/>
</dbReference>
<dbReference type="InterPro" id="IPR000909">
    <property type="entry name" value="PLipase_C_PInositol-sp_X_dom"/>
</dbReference>
<dbReference type="Proteomes" id="UP000183983">
    <property type="component" value="Unassembled WGS sequence"/>
</dbReference>
<dbReference type="EMBL" id="FRDA01000015">
    <property type="protein sequence ID" value="SHN22577.1"/>
    <property type="molecule type" value="Genomic_DNA"/>
</dbReference>
<keyword evidence="6" id="KW-0732">Signal</keyword>
<proteinExistence type="predicted"/>
<feature type="chain" id="PRO_5009928753" description="1-phosphatidylinositol phosphodiesterase" evidence="6">
    <location>
        <begin position="20"/>
        <end position="423"/>
    </location>
</feature>
<evidence type="ECO:0000256" key="6">
    <source>
        <dbReference type="SAM" id="SignalP"/>
    </source>
</evidence>
<evidence type="ECO:0000256" key="2">
    <source>
        <dbReference type="ARBA" id="ARBA00012581"/>
    </source>
</evidence>
<dbReference type="PANTHER" id="PTHR13593:SF140">
    <property type="entry name" value="PLC-LIKE PHOSPHODIESTERASE"/>
    <property type="match status" value="1"/>
</dbReference>
<dbReference type="PANTHER" id="PTHR13593">
    <property type="match status" value="1"/>
</dbReference>
<dbReference type="GO" id="GO:0008081">
    <property type="term" value="F:phosphoric diester hydrolase activity"/>
    <property type="evidence" value="ECO:0007669"/>
    <property type="project" value="InterPro"/>
</dbReference>
<gene>
    <name evidence="8" type="ORF">SAMN05216593_11530</name>
</gene>
<evidence type="ECO:0000313" key="9">
    <source>
        <dbReference type="Proteomes" id="UP000183983"/>
    </source>
</evidence>
<evidence type="ECO:0000313" key="8">
    <source>
        <dbReference type="EMBL" id="SHN22577.1"/>
    </source>
</evidence>
<dbReference type="Pfam" id="PF26178">
    <property type="entry name" value="PI-PLC_cat"/>
    <property type="match status" value="1"/>
</dbReference>
<feature type="domain" description="Phosphatidylinositol-specific phospholipase C X" evidence="7">
    <location>
        <begin position="29"/>
        <end position="174"/>
    </location>
</feature>
<feature type="signal peptide" evidence="6">
    <location>
        <begin position="1"/>
        <end position="19"/>
    </location>
</feature>
<dbReference type="InterPro" id="IPR017946">
    <property type="entry name" value="PLC-like_Pdiesterase_TIM-brl"/>
</dbReference>
<dbReference type="EC" id="4.6.1.13" evidence="2"/>
<reference evidence="8 9" key="1">
    <citation type="submission" date="2016-11" db="EMBL/GenBank/DDBJ databases">
        <authorList>
            <person name="Jaros S."/>
            <person name="Januszkiewicz K."/>
            <person name="Wedrychowicz H."/>
        </authorList>
    </citation>
    <scope>NUCLEOTIDE SEQUENCE [LARGE SCALE GENOMIC DNA]</scope>
    <source>
        <strain evidence="8 9">LMG 26898</strain>
    </source>
</reference>
<evidence type="ECO:0000259" key="7">
    <source>
        <dbReference type="SMART" id="SM00148"/>
    </source>
</evidence>
<dbReference type="AlphaFoldDB" id="A0A1M7PY44"/>
<evidence type="ECO:0000256" key="3">
    <source>
        <dbReference type="ARBA" id="ARBA00019758"/>
    </source>
</evidence>
<dbReference type="GO" id="GO:0004436">
    <property type="term" value="F:phosphatidylinositol diacylglycerol-lyase activity"/>
    <property type="evidence" value="ECO:0007669"/>
    <property type="project" value="UniProtKB-EC"/>
</dbReference>
<dbReference type="GO" id="GO:0006629">
    <property type="term" value="P:lipid metabolic process"/>
    <property type="evidence" value="ECO:0007669"/>
    <property type="project" value="InterPro"/>
</dbReference>
<evidence type="ECO:0000256" key="1">
    <source>
        <dbReference type="ARBA" id="ARBA00001316"/>
    </source>
</evidence>
<evidence type="ECO:0000256" key="4">
    <source>
        <dbReference type="ARBA" id="ARBA00030474"/>
    </source>
</evidence>
<protein>
    <recommendedName>
        <fullName evidence="3">1-phosphatidylinositol phosphodiesterase</fullName>
        <ecNumber evidence="2">4.6.1.13</ecNumber>
    </recommendedName>
    <alternativeName>
        <fullName evidence="4">Phosphatidylinositol diacylglycerol-lyase</fullName>
    </alternativeName>
    <alternativeName>
        <fullName evidence="5">Phosphatidylinositol-specific phospholipase C</fullName>
    </alternativeName>
</protein>
<accession>A0A1M7PY44</accession>
<evidence type="ECO:0000256" key="5">
    <source>
        <dbReference type="ARBA" id="ARBA00030782"/>
    </source>
</evidence>
<comment type="catalytic activity">
    <reaction evidence="1">
        <text>a 1,2-diacyl-sn-glycero-3-phospho-(1D-myo-inositol) = 1D-myo-inositol 1,2-cyclic phosphate + a 1,2-diacyl-sn-glycerol</text>
        <dbReference type="Rhea" id="RHEA:17093"/>
        <dbReference type="ChEBI" id="CHEBI:17815"/>
        <dbReference type="ChEBI" id="CHEBI:57880"/>
        <dbReference type="ChEBI" id="CHEBI:58484"/>
        <dbReference type="EC" id="4.6.1.13"/>
    </reaction>
</comment>